<feature type="compositionally biased region" description="Polar residues" evidence="1">
    <location>
        <begin position="488"/>
        <end position="497"/>
    </location>
</feature>
<feature type="compositionally biased region" description="Gly residues" evidence="1">
    <location>
        <begin position="381"/>
        <end position="390"/>
    </location>
</feature>
<evidence type="ECO:0000313" key="2">
    <source>
        <dbReference type="EMBL" id="EKD01464.1"/>
    </source>
</evidence>
<feature type="compositionally biased region" description="Basic and acidic residues" evidence="1">
    <location>
        <begin position="93"/>
        <end position="106"/>
    </location>
</feature>
<feature type="compositionally biased region" description="Basic and acidic residues" evidence="1">
    <location>
        <begin position="270"/>
        <end position="284"/>
    </location>
</feature>
<feature type="region of interest" description="Disordered" evidence="1">
    <location>
        <begin position="93"/>
        <end position="171"/>
    </location>
</feature>
<dbReference type="AlphaFoldDB" id="K1WJ56"/>
<feature type="compositionally biased region" description="Polar residues" evidence="1">
    <location>
        <begin position="325"/>
        <end position="336"/>
    </location>
</feature>
<dbReference type="OrthoDB" id="5572844at2759"/>
<dbReference type="Proteomes" id="UP000006757">
    <property type="component" value="Unassembled WGS sequence"/>
</dbReference>
<feature type="compositionally biased region" description="Low complexity" evidence="1">
    <location>
        <begin position="431"/>
        <end position="448"/>
    </location>
</feature>
<dbReference type="InParanoid" id="K1WJ56"/>
<accession>K1WJ56</accession>
<dbReference type="PANTHER" id="PTHR28027:SF2">
    <property type="entry name" value="TRANSCRIPTIONAL REGULATOR MIT1"/>
    <property type="match status" value="1"/>
</dbReference>
<dbReference type="Pfam" id="PF09729">
    <property type="entry name" value="Gti1_Pac2"/>
    <property type="match status" value="1"/>
</dbReference>
<gene>
    <name evidence="2" type="ORF">A1Q2_04306</name>
</gene>
<dbReference type="OMA" id="FLCYREM"/>
<comment type="caution">
    <text evidence="2">The sequence shown here is derived from an EMBL/GenBank/DDBJ whole genome shotgun (WGS) entry which is preliminary data.</text>
</comment>
<feature type="compositionally biased region" description="Polar residues" evidence="1">
    <location>
        <begin position="120"/>
        <end position="137"/>
    </location>
</feature>
<evidence type="ECO:0000313" key="3">
    <source>
        <dbReference type="Proteomes" id="UP000006757"/>
    </source>
</evidence>
<keyword evidence="3" id="KW-1185">Reference proteome</keyword>
<feature type="compositionally biased region" description="Low complexity" evidence="1">
    <location>
        <begin position="145"/>
        <end position="157"/>
    </location>
</feature>
<dbReference type="InterPro" id="IPR018608">
    <property type="entry name" value="Gti1/Pac2"/>
</dbReference>
<dbReference type="GO" id="GO:0003677">
    <property type="term" value="F:DNA binding"/>
    <property type="evidence" value="ECO:0007669"/>
    <property type="project" value="TreeGrafter"/>
</dbReference>
<reference evidence="2 3" key="1">
    <citation type="journal article" date="2012" name="Eukaryot. Cell">
        <title>Genome sequence of the Trichosporon asahii environmental strain CBS 8904.</title>
        <authorList>
            <person name="Yang R.Y."/>
            <person name="Li H.T."/>
            <person name="Zhu H."/>
            <person name="Zhou G.P."/>
            <person name="Wang M."/>
            <person name="Wang L."/>
        </authorList>
    </citation>
    <scope>NUCLEOTIDE SEQUENCE [LARGE SCALE GENOMIC DNA]</scope>
    <source>
        <strain evidence="2 3">CBS 8904</strain>
    </source>
</reference>
<evidence type="ECO:0000256" key="1">
    <source>
        <dbReference type="SAM" id="MobiDB-lite"/>
    </source>
</evidence>
<organism evidence="2 3">
    <name type="scientific">Trichosporon asahii var. asahii (strain CBS 8904)</name>
    <name type="common">Yeast</name>
    <dbReference type="NCBI Taxonomy" id="1220162"/>
    <lineage>
        <taxon>Eukaryota</taxon>
        <taxon>Fungi</taxon>
        <taxon>Dikarya</taxon>
        <taxon>Basidiomycota</taxon>
        <taxon>Agaricomycotina</taxon>
        <taxon>Tremellomycetes</taxon>
        <taxon>Trichosporonales</taxon>
        <taxon>Trichosporonaceae</taxon>
        <taxon>Trichosporon</taxon>
    </lineage>
</organism>
<feature type="region of interest" description="Disordered" evidence="1">
    <location>
        <begin position="270"/>
        <end position="545"/>
    </location>
</feature>
<protein>
    <recommendedName>
        <fullName evidence="4">cAMP-independent regulatory protein</fullName>
    </recommendedName>
</protein>
<name>K1WJ56_TRIAC</name>
<dbReference type="PANTHER" id="PTHR28027">
    <property type="entry name" value="TRANSCRIPTIONAL REGULATOR MIT1"/>
    <property type="match status" value="1"/>
</dbReference>
<dbReference type="HOGENOM" id="CLU_028895_4_0_1"/>
<dbReference type="EMBL" id="AMBO01000316">
    <property type="protein sequence ID" value="EKD01464.1"/>
    <property type="molecule type" value="Genomic_DNA"/>
</dbReference>
<dbReference type="eggNOG" id="KOG4476">
    <property type="taxonomic scope" value="Eukaryota"/>
</dbReference>
<sequence length="545" mass="58117">MPMMADDKVEDISPPFHGFIATTYDALLVFEAARRGMIPRVTRRLNDTERNMVQSGSVFVYDEQESGIKRWTDGHSWSPSRILGNFLVYRETIKPSDGKEGEETTPKQEYGSGRPDSSHGRPTTSHSSPGTNTSPTDPASMGNYAESSRMAMEAAARPLAHGQMRPRSAAEAGGCRLENGVIIDRHLERKLVGSLTNSYLFQPGGLVKKTMTLTINGFHQHVVSYYTLEDATAGRLRRPSTIPEFTALEISPEYLAVGNFRTTPSIEMGHDGIPRYHGEPDDRAVSPGRGGLPGPYGAEMYGDPYGPSAGAGFDPHHQPRLRSVTVPNLSSTSSPGIPSGYPMPPGSAGGYYDQSVHMSGRPTSGPMRPSTGSRRYDPYGGMRGGHGMSGDSGHSRRLSQPPSSSDGFYPQGGDYNYQPPATAPGGFTYYSSTAPPQQPPTQASGASPMVSPQYGGSAPGSYTSWHAPPAPPVRLMSRPDVLSGSGEYPTSSSTSMDSGGPGAGVPPEGWTGIPGNQAGQSWDNHPPQLPQPYPVSQDGWQAGIA</sequence>
<evidence type="ECO:0008006" key="4">
    <source>
        <dbReference type="Google" id="ProtNLM"/>
    </source>
</evidence>
<proteinExistence type="predicted"/>